<sequence>MRPNQRRPCNQAGLKRMQKELVPERLELSTSELLAQHSNRLSYGTRLLIPASSSSSI</sequence>
<keyword evidence="2" id="KW-1185">Reference proteome</keyword>
<reference evidence="1 2" key="1">
    <citation type="submission" date="2019-04" db="EMBL/GenBank/DDBJ databases">
        <authorList>
            <consortium name="DOE Joint Genome Institute"/>
            <person name="Mondo S."/>
            <person name="Kjaerbolling I."/>
            <person name="Vesth T."/>
            <person name="Frisvad J.C."/>
            <person name="Nybo J.L."/>
            <person name="Theobald S."/>
            <person name="Kildgaard S."/>
            <person name="Isbrandt T."/>
            <person name="Kuo A."/>
            <person name="Sato A."/>
            <person name="Lyhne E.K."/>
            <person name="Kogle M.E."/>
            <person name="Wiebenga A."/>
            <person name="Kun R.S."/>
            <person name="Lubbers R.J."/>
            <person name="Makela M.R."/>
            <person name="Barry K."/>
            <person name="Chovatia M."/>
            <person name="Clum A."/>
            <person name="Daum C."/>
            <person name="Haridas S."/>
            <person name="He G."/>
            <person name="LaButti K."/>
            <person name="Lipzen A."/>
            <person name="Riley R."/>
            <person name="Salamov A."/>
            <person name="Simmons B.A."/>
            <person name="Magnuson J.K."/>
            <person name="Henrissat B."/>
            <person name="Mortensen U.H."/>
            <person name="Larsen T.O."/>
            <person name="Devries R.P."/>
            <person name="Grigoriev I.V."/>
            <person name="Machida M."/>
            <person name="Baker S.E."/>
            <person name="Andersen M.R."/>
            <person name="Cantor M.N."/>
            <person name="Hua S.X."/>
        </authorList>
    </citation>
    <scope>NUCLEOTIDE SEQUENCE [LARGE SCALE GENOMIC DNA]</scope>
    <source>
        <strain evidence="1 2">CBS 119388</strain>
    </source>
</reference>
<dbReference type="GeneID" id="43667378"/>
<protein>
    <submittedName>
        <fullName evidence="1">Uncharacterized protein</fullName>
    </submittedName>
</protein>
<evidence type="ECO:0000313" key="1">
    <source>
        <dbReference type="EMBL" id="KAE8401405.1"/>
    </source>
</evidence>
<dbReference type="RefSeq" id="XP_031938724.1">
    <property type="nucleotide sequence ID" value="XM_032082687.1"/>
</dbReference>
<dbReference type="Proteomes" id="UP000325579">
    <property type="component" value="Unassembled WGS sequence"/>
</dbReference>
<evidence type="ECO:0000313" key="2">
    <source>
        <dbReference type="Proteomes" id="UP000325579"/>
    </source>
</evidence>
<dbReference type="OrthoDB" id="10483989at2759"/>
<proteinExistence type="predicted"/>
<gene>
    <name evidence="1" type="ORF">BDV37DRAFT_254974</name>
</gene>
<name>A0A5N7D4S8_9EURO</name>
<organism evidence="1 2">
    <name type="scientific">Aspergillus pseudonomiae</name>
    <dbReference type="NCBI Taxonomy" id="1506151"/>
    <lineage>
        <taxon>Eukaryota</taxon>
        <taxon>Fungi</taxon>
        <taxon>Dikarya</taxon>
        <taxon>Ascomycota</taxon>
        <taxon>Pezizomycotina</taxon>
        <taxon>Eurotiomycetes</taxon>
        <taxon>Eurotiomycetidae</taxon>
        <taxon>Eurotiales</taxon>
        <taxon>Aspergillaceae</taxon>
        <taxon>Aspergillus</taxon>
        <taxon>Aspergillus subgen. Circumdati</taxon>
    </lineage>
</organism>
<dbReference type="AlphaFoldDB" id="A0A5N7D4S8"/>
<dbReference type="EMBL" id="ML736801">
    <property type="protein sequence ID" value="KAE8401405.1"/>
    <property type="molecule type" value="Genomic_DNA"/>
</dbReference>
<accession>A0A5N7D4S8</accession>